<dbReference type="PANTHER" id="PTHR45641:SF1">
    <property type="entry name" value="AAA+ ATPASE DOMAIN-CONTAINING PROTEIN"/>
    <property type="match status" value="1"/>
</dbReference>
<dbReference type="Pfam" id="PF13181">
    <property type="entry name" value="TPR_8"/>
    <property type="match status" value="1"/>
</dbReference>
<feature type="repeat" description="TPR" evidence="3">
    <location>
        <begin position="917"/>
        <end position="950"/>
    </location>
</feature>
<dbReference type="InterPro" id="IPR006597">
    <property type="entry name" value="Sel1-like"/>
</dbReference>
<protein>
    <recommendedName>
        <fullName evidence="8">Nephrocystin-3</fullName>
    </recommendedName>
</protein>
<feature type="coiled-coil region" evidence="4">
    <location>
        <begin position="170"/>
        <end position="211"/>
    </location>
</feature>
<accession>A0ABN8NZ92</accession>
<feature type="repeat" description="TPR" evidence="3">
    <location>
        <begin position="875"/>
        <end position="908"/>
    </location>
</feature>
<feature type="repeat" description="TPR" evidence="3">
    <location>
        <begin position="791"/>
        <end position="824"/>
    </location>
</feature>
<proteinExistence type="predicted"/>
<dbReference type="SUPFAM" id="SSF48452">
    <property type="entry name" value="TPR-like"/>
    <property type="match status" value="2"/>
</dbReference>
<name>A0ABN8NZ92_9CNID</name>
<feature type="region of interest" description="Disordered" evidence="5">
    <location>
        <begin position="1184"/>
        <end position="1219"/>
    </location>
</feature>
<dbReference type="SUPFAM" id="SSF52540">
    <property type="entry name" value="P-loop containing nucleoside triphosphate hydrolases"/>
    <property type="match status" value="1"/>
</dbReference>
<evidence type="ECO:0000256" key="4">
    <source>
        <dbReference type="SAM" id="Coils"/>
    </source>
</evidence>
<evidence type="ECO:0000256" key="1">
    <source>
        <dbReference type="ARBA" id="ARBA00022737"/>
    </source>
</evidence>
<comment type="caution">
    <text evidence="6">The sequence shown here is derived from an EMBL/GenBank/DDBJ whole genome shotgun (WGS) entry which is preliminary data.</text>
</comment>
<evidence type="ECO:0008006" key="8">
    <source>
        <dbReference type="Google" id="ProtNLM"/>
    </source>
</evidence>
<organism evidence="6 7">
    <name type="scientific">Porites lobata</name>
    <dbReference type="NCBI Taxonomy" id="104759"/>
    <lineage>
        <taxon>Eukaryota</taxon>
        <taxon>Metazoa</taxon>
        <taxon>Cnidaria</taxon>
        <taxon>Anthozoa</taxon>
        <taxon>Hexacorallia</taxon>
        <taxon>Scleractinia</taxon>
        <taxon>Fungiina</taxon>
        <taxon>Poritidae</taxon>
        <taxon>Porites</taxon>
    </lineage>
</organism>
<feature type="repeat" description="TPR" evidence="3">
    <location>
        <begin position="749"/>
        <end position="782"/>
    </location>
</feature>
<dbReference type="PROSITE" id="PS50005">
    <property type="entry name" value="TPR"/>
    <property type="match status" value="11"/>
</dbReference>
<feature type="repeat" description="TPR" evidence="3">
    <location>
        <begin position="959"/>
        <end position="992"/>
    </location>
</feature>
<evidence type="ECO:0000256" key="3">
    <source>
        <dbReference type="PROSITE-ProRule" id="PRU00339"/>
    </source>
</evidence>
<feature type="repeat" description="TPR" evidence="3">
    <location>
        <begin position="1001"/>
        <end position="1034"/>
    </location>
</feature>
<keyword evidence="4" id="KW-0175">Coiled coil</keyword>
<dbReference type="InterPro" id="IPR027417">
    <property type="entry name" value="P-loop_NTPase"/>
</dbReference>
<dbReference type="SMART" id="SM00028">
    <property type="entry name" value="TPR"/>
    <property type="match status" value="11"/>
</dbReference>
<dbReference type="SMART" id="SM00671">
    <property type="entry name" value="SEL1"/>
    <property type="match status" value="8"/>
</dbReference>
<dbReference type="Gene3D" id="1.25.40.10">
    <property type="entry name" value="Tetratricopeptide repeat domain"/>
    <property type="match status" value="4"/>
</dbReference>
<keyword evidence="1" id="KW-0677">Repeat</keyword>
<keyword evidence="7" id="KW-1185">Reference proteome</keyword>
<gene>
    <name evidence="6" type="ORF">PLOB_00033214</name>
</gene>
<evidence type="ECO:0000256" key="2">
    <source>
        <dbReference type="ARBA" id="ARBA00022803"/>
    </source>
</evidence>
<reference evidence="6 7" key="1">
    <citation type="submission" date="2022-05" db="EMBL/GenBank/DDBJ databases">
        <authorList>
            <consortium name="Genoscope - CEA"/>
            <person name="William W."/>
        </authorList>
    </citation>
    <scope>NUCLEOTIDE SEQUENCE [LARGE SCALE GENOMIC DNA]</scope>
</reference>
<evidence type="ECO:0000313" key="7">
    <source>
        <dbReference type="Proteomes" id="UP001159405"/>
    </source>
</evidence>
<dbReference type="Proteomes" id="UP001159405">
    <property type="component" value="Unassembled WGS sequence"/>
</dbReference>
<feature type="compositionally biased region" description="Basic and acidic residues" evidence="5">
    <location>
        <begin position="1203"/>
        <end position="1219"/>
    </location>
</feature>
<evidence type="ECO:0000256" key="5">
    <source>
        <dbReference type="SAM" id="MobiDB-lite"/>
    </source>
</evidence>
<dbReference type="Gene3D" id="3.40.50.300">
    <property type="entry name" value="P-loop containing nucleotide triphosphate hydrolases"/>
    <property type="match status" value="1"/>
</dbReference>
<dbReference type="PROSITE" id="PS50293">
    <property type="entry name" value="TPR_REGION"/>
    <property type="match status" value="9"/>
</dbReference>
<feature type="repeat" description="TPR" evidence="3">
    <location>
        <begin position="1085"/>
        <end position="1118"/>
    </location>
</feature>
<dbReference type="InterPro" id="IPR011990">
    <property type="entry name" value="TPR-like_helical_dom_sf"/>
</dbReference>
<feature type="repeat" description="TPR" evidence="3">
    <location>
        <begin position="1127"/>
        <end position="1160"/>
    </location>
</feature>
<feature type="repeat" description="TPR" evidence="3">
    <location>
        <begin position="833"/>
        <end position="866"/>
    </location>
</feature>
<keyword evidence="2 3" id="KW-0802">TPR repeat</keyword>
<feature type="repeat" description="TPR" evidence="3">
    <location>
        <begin position="1043"/>
        <end position="1076"/>
    </location>
</feature>
<dbReference type="PANTHER" id="PTHR45641">
    <property type="entry name" value="TETRATRICOPEPTIDE REPEAT PROTEIN (AFU_ORTHOLOGUE AFUA_6G03870)"/>
    <property type="match status" value="1"/>
</dbReference>
<sequence length="1219" mass="139741">MASKVYSEEQLNYFRVCHIATDILPPALRLLFKQEWDNQHKTTLGEWNDTPQNGLDFKNGESADNQSRNAEQLLTMVNGNRAQWDCTMLFYAILHSDSIRPGLSKLIRKNVHKLREFRNKFYAHRTEGQFSNADFKTTVAKVEKAFRALGLSTVEIQTVSKQKSFPTDELQNVKTSNQKLTQDLETKEAELQENKDRLKTSEEQSKVFEEQLQREVEPFCVLPPKPPHVIANRDFHVENVTQKLLNLRKANENTLSYCYISGNPGSGKSQLAGLVGEKYYKEASKDTNAPSFVMTLSAENPEALLTSYLSLARKMHCPEFTMNTTENSKDLNDERKIAIIKDLIATKIHLYSSWLLVIDNVTNLPWIGQFLPERGNEQWGKGQLLITTQDCTCMPPDSSFTSHISISKGMEPADAICLLTELSGITDNDMEKNVAHALDYQPLALASAGVYVRKVRNTNPNFGWEGYLEKVEKGKRELTETELVNVNNIYPNSMTLATKIALETVMASDEIMKHAFTFLAFCAPEPLRLDVLTTYVVSADEELDEEQIGIQIQGSSLLLIEKEDDVNIRLHKVVHDIVKRLVKDQMEANERARVACVAIGSCSQYIHKAIPETLQSQDSVVGSKHIVPHLKTLAVGITNIISTEEKFGLIKNTILNIYNYIYNFETLAKVCWLHSEYVSAMNFSSVALKLIEDNTIRTGPDHVERFVRIYHMMGLVHWHLGDYQQAKEYYERTLSIQLNMLGPDHVDVAYTYYNMGILHRVLGDHHQAKEYYERALSIRLNKLGSDHVDVARTYYNMGILHRVLGDHHQAKEYYERALSIQLNKLGSDHVDVASTYLGMGIVHSDLGDHHRAKEYYERALSIQLNKLGPDHVDVARTYHNMGLLHSDLGDHHRAKEYYERALSMQLNKLGSDHVYVARTYNNMGIVHSDLGDHHRAKEYYERALSIQLNKLGPDHVDVAHTYHNMGILHSDLGDHHQAKEYYERALSIRLNKLGSDHVYVARTYHNMGILHRDLGDHHQAKEYYERALSIRLNKLGSDHVDVARTYHNMGILHKHLGDHHRAKEYYERALSIQLNKLGSDHVDVARTYHNMGILHRDLGDHHQAKEYYERALSIRLNKLGSDHVDVARTYHNMGILHRDLGDHHQAKEYYERALSIRLDKLGSDHADVTELSRLLADVQRVLDSQQEAPDHHDRTQLNQPQKRGPDQTDFEFPKCKRRR</sequence>
<dbReference type="InterPro" id="IPR019734">
    <property type="entry name" value="TPR_rpt"/>
</dbReference>
<feature type="region of interest" description="Disordered" evidence="5">
    <location>
        <begin position="43"/>
        <end position="63"/>
    </location>
</feature>
<dbReference type="EMBL" id="CALNXK010000044">
    <property type="protein sequence ID" value="CAH3127795.1"/>
    <property type="molecule type" value="Genomic_DNA"/>
</dbReference>
<evidence type="ECO:0000313" key="6">
    <source>
        <dbReference type="EMBL" id="CAH3127795.1"/>
    </source>
</evidence>
<feature type="repeat" description="TPR" evidence="3">
    <location>
        <begin position="707"/>
        <end position="740"/>
    </location>
</feature>
<dbReference type="Pfam" id="PF13424">
    <property type="entry name" value="TPR_12"/>
    <property type="match status" value="5"/>
</dbReference>